<evidence type="ECO:0000259" key="1">
    <source>
        <dbReference type="Pfam" id="PF13649"/>
    </source>
</evidence>
<feature type="domain" description="Methyltransferase" evidence="1">
    <location>
        <begin position="80"/>
        <end position="174"/>
    </location>
</feature>
<sequence length="297" mass="34246">MDKIKMMSKIKEIHLENKNIIKYLKEIDGRTNNSIEDIMISYDFQAGSYTKAYKKDPKQKENFCSCLANIINNLEDCNSILEVGVGEGTTLGPLFKKVEKELSKWYGFDISWSRIKYANKFLKETGINNVCLFTGDLFSTPLKDNSIDIVYTAHSIEPNGGKEKEALEELYRITNKYLILLEPSYEFACEEGRRRMEYHGYVKNLYSTAKENGYDIIEHRLFDVSANPLNPTGLIIIRKKPEKKSKRPLCCPVTRTDLIKKDNVFFSEESFLVYPIIEEIPCLLPQNAIIATKFLDL</sequence>
<protein>
    <recommendedName>
        <fullName evidence="1">Methyltransferase domain-containing protein</fullName>
    </recommendedName>
</protein>
<organism evidence="2 3">
    <name type="scientific">Acetivibrio saccincola</name>
    <dbReference type="NCBI Taxonomy" id="1677857"/>
    <lineage>
        <taxon>Bacteria</taxon>
        <taxon>Bacillati</taxon>
        <taxon>Bacillota</taxon>
        <taxon>Clostridia</taxon>
        <taxon>Eubacteriales</taxon>
        <taxon>Oscillospiraceae</taxon>
        <taxon>Acetivibrio</taxon>
    </lineage>
</organism>
<dbReference type="KEGG" id="hsc:HVS_01520"/>
<dbReference type="InterPro" id="IPR041698">
    <property type="entry name" value="Methyltransf_25"/>
</dbReference>
<dbReference type="CDD" id="cd02440">
    <property type="entry name" value="AdoMet_MTases"/>
    <property type="match status" value="1"/>
</dbReference>
<dbReference type="Pfam" id="PF13649">
    <property type="entry name" value="Methyltransf_25"/>
    <property type="match status" value="1"/>
</dbReference>
<evidence type="ECO:0000313" key="3">
    <source>
        <dbReference type="Proteomes" id="UP000233534"/>
    </source>
</evidence>
<dbReference type="InterPro" id="IPR029063">
    <property type="entry name" value="SAM-dependent_MTases_sf"/>
</dbReference>
<dbReference type="Gene3D" id="2.20.25.10">
    <property type="match status" value="1"/>
</dbReference>
<accession>A0A2K9E1M6</accession>
<dbReference type="Gene3D" id="3.40.50.150">
    <property type="entry name" value="Vaccinia Virus protein VP39"/>
    <property type="match status" value="1"/>
</dbReference>
<name>A0A2K9E1M6_9FIRM</name>
<keyword evidence="3" id="KW-1185">Reference proteome</keyword>
<reference evidence="2 3" key="1">
    <citation type="submission" date="2017-12" db="EMBL/GenBank/DDBJ databases">
        <title>Complete genome sequence of Herbivorax saccincola GGR1, a novel Cellulosome-producing hydrolytic bacterium in a thermophilic biogas plant, established by Illumina and Nanopore MinION sequencing.</title>
        <authorList>
            <person name="Pechtl A."/>
            <person name="Ruckert C."/>
            <person name="Koeck D.E."/>
            <person name="Maus I."/>
            <person name="Winkler A."/>
            <person name="Kalinowski J."/>
            <person name="Puhler A."/>
            <person name="Schwarz W.W."/>
            <person name="Zverlov V.V."/>
            <person name="Schluter A."/>
            <person name="Liebl W."/>
        </authorList>
    </citation>
    <scope>NUCLEOTIDE SEQUENCE [LARGE SCALE GENOMIC DNA]</scope>
    <source>
        <strain evidence="3">SR1</strain>
    </source>
</reference>
<proteinExistence type="predicted"/>
<dbReference type="SUPFAM" id="SSF158997">
    <property type="entry name" value="Trm112p-like"/>
    <property type="match status" value="1"/>
</dbReference>
<dbReference type="AlphaFoldDB" id="A0A2K9E1M6"/>
<gene>
    <name evidence="2" type="ORF">HVS_01520</name>
</gene>
<dbReference type="Proteomes" id="UP000233534">
    <property type="component" value="Chromosome"/>
</dbReference>
<evidence type="ECO:0000313" key="2">
    <source>
        <dbReference type="EMBL" id="AUG56268.1"/>
    </source>
</evidence>
<dbReference type="EMBL" id="CP025197">
    <property type="protein sequence ID" value="AUG56268.1"/>
    <property type="molecule type" value="Genomic_DNA"/>
</dbReference>
<dbReference type="RefSeq" id="WP_101298688.1">
    <property type="nucleotide sequence ID" value="NZ_CP025197.1"/>
</dbReference>
<dbReference type="SUPFAM" id="SSF53335">
    <property type="entry name" value="S-adenosyl-L-methionine-dependent methyltransferases"/>
    <property type="match status" value="1"/>
</dbReference>